<proteinExistence type="predicted"/>
<evidence type="ECO:0000259" key="2">
    <source>
        <dbReference type="Pfam" id="PF23247"/>
    </source>
</evidence>
<dbReference type="SUPFAM" id="SSF52047">
    <property type="entry name" value="RNI-like"/>
    <property type="match status" value="1"/>
</dbReference>
<organism evidence="3 4">
    <name type="scientific">Liquidambar formosana</name>
    <name type="common">Formosan gum</name>
    <dbReference type="NCBI Taxonomy" id="63359"/>
    <lineage>
        <taxon>Eukaryota</taxon>
        <taxon>Viridiplantae</taxon>
        <taxon>Streptophyta</taxon>
        <taxon>Embryophyta</taxon>
        <taxon>Tracheophyta</taxon>
        <taxon>Spermatophyta</taxon>
        <taxon>Magnoliopsida</taxon>
        <taxon>eudicotyledons</taxon>
        <taxon>Gunneridae</taxon>
        <taxon>Pentapetalae</taxon>
        <taxon>Saxifragales</taxon>
        <taxon>Altingiaceae</taxon>
        <taxon>Liquidambar</taxon>
    </lineage>
</organism>
<sequence>MICLRRVVRSALEREEVGEVGGEGSSVAAAAAVDRWLGLNRLDLEELPLERSVRGWGLGLRDLEQLIVEGCNSMEKIFELEGEGRTPISLSQLEYVELSDLPSLLMFCSGKYDFELPSLDTLHLEKCPKMHTFSSGLKGTPKLKTIEVKWYEEVWKGDLNSTIHDLFQEEVRTIIDAPKDIFFPKHTRT</sequence>
<dbReference type="AlphaFoldDB" id="A0AAP0N6W2"/>
<name>A0AAP0N6W2_LIQFO</name>
<dbReference type="InterPro" id="IPR057135">
    <property type="entry name" value="At4g27190-like_LRR"/>
</dbReference>
<dbReference type="Gene3D" id="3.80.10.10">
    <property type="entry name" value="Ribonuclease Inhibitor"/>
    <property type="match status" value="1"/>
</dbReference>
<accession>A0AAP0N6W2</accession>
<evidence type="ECO:0000313" key="4">
    <source>
        <dbReference type="Proteomes" id="UP001415857"/>
    </source>
</evidence>
<dbReference type="InterPro" id="IPR032675">
    <property type="entry name" value="LRR_dom_sf"/>
</dbReference>
<dbReference type="PANTHER" id="PTHR33463">
    <property type="entry name" value="NB-ARC DOMAIN-CONTAINING PROTEIN-RELATED"/>
    <property type="match status" value="1"/>
</dbReference>
<dbReference type="Pfam" id="PF23247">
    <property type="entry name" value="LRR_RPS2"/>
    <property type="match status" value="1"/>
</dbReference>
<feature type="domain" description="Disease resistance protein At4g27190-like leucine-rich repeats" evidence="2">
    <location>
        <begin position="60"/>
        <end position="149"/>
    </location>
</feature>
<reference evidence="3 4" key="1">
    <citation type="journal article" date="2024" name="Plant J.">
        <title>Genome sequences and population genomics reveal climatic adaptation and genomic divergence between two closely related sweetgum species.</title>
        <authorList>
            <person name="Xu W.Q."/>
            <person name="Ren C.Q."/>
            <person name="Zhang X.Y."/>
            <person name="Comes H.P."/>
            <person name="Liu X.H."/>
            <person name="Li Y.G."/>
            <person name="Kettle C.J."/>
            <person name="Jalonen R."/>
            <person name="Gaisberger H."/>
            <person name="Ma Y.Z."/>
            <person name="Qiu Y.X."/>
        </authorList>
    </citation>
    <scope>NUCLEOTIDE SEQUENCE [LARGE SCALE GENOMIC DNA]</scope>
    <source>
        <strain evidence="3">Hangzhou</strain>
    </source>
</reference>
<dbReference type="Proteomes" id="UP001415857">
    <property type="component" value="Unassembled WGS sequence"/>
</dbReference>
<evidence type="ECO:0000313" key="3">
    <source>
        <dbReference type="EMBL" id="KAK9265744.1"/>
    </source>
</evidence>
<evidence type="ECO:0000256" key="1">
    <source>
        <dbReference type="ARBA" id="ARBA00022821"/>
    </source>
</evidence>
<dbReference type="EMBL" id="JBBPBK010000326">
    <property type="protein sequence ID" value="KAK9265744.1"/>
    <property type="molecule type" value="Genomic_DNA"/>
</dbReference>
<keyword evidence="1" id="KW-0611">Plant defense</keyword>
<comment type="caution">
    <text evidence="3">The sequence shown here is derived from an EMBL/GenBank/DDBJ whole genome shotgun (WGS) entry which is preliminary data.</text>
</comment>
<keyword evidence="4" id="KW-1185">Reference proteome</keyword>
<protein>
    <recommendedName>
        <fullName evidence="2">Disease resistance protein At4g27190-like leucine-rich repeats domain-containing protein</fullName>
    </recommendedName>
</protein>
<dbReference type="PANTHER" id="PTHR33463:SF218">
    <property type="entry name" value="DISEASE RESISTANCE PROTEIN RPS2-LIKE"/>
    <property type="match status" value="1"/>
</dbReference>
<dbReference type="InterPro" id="IPR050905">
    <property type="entry name" value="Plant_NBS-LRR"/>
</dbReference>
<gene>
    <name evidence="3" type="ORF">L1049_027305</name>
</gene>